<proteinExistence type="predicted"/>
<feature type="repeat" description="ANK" evidence="3">
    <location>
        <begin position="294"/>
        <end position="326"/>
    </location>
</feature>
<accession>A0ABR3GVE5</accession>
<feature type="repeat" description="ANK" evidence="3">
    <location>
        <begin position="327"/>
        <end position="359"/>
    </location>
</feature>
<evidence type="ECO:0000256" key="3">
    <source>
        <dbReference type="PROSITE-ProRule" id="PRU00023"/>
    </source>
</evidence>
<evidence type="ECO:0000256" key="1">
    <source>
        <dbReference type="ARBA" id="ARBA00022737"/>
    </source>
</evidence>
<organism evidence="6 7">
    <name type="scientific">Discina gigas</name>
    <dbReference type="NCBI Taxonomy" id="1032678"/>
    <lineage>
        <taxon>Eukaryota</taxon>
        <taxon>Fungi</taxon>
        <taxon>Dikarya</taxon>
        <taxon>Ascomycota</taxon>
        <taxon>Pezizomycotina</taxon>
        <taxon>Pezizomycetes</taxon>
        <taxon>Pezizales</taxon>
        <taxon>Discinaceae</taxon>
        <taxon>Discina</taxon>
    </lineage>
</organism>
<name>A0ABR3GVE5_9PEZI</name>
<dbReference type="InterPro" id="IPR001810">
    <property type="entry name" value="F-box_dom"/>
</dbReference>
<keyword evidence="6" id="KW-0378">Hydrolase</keyword>
<feature type="compositionally biased region" description="Basic and acidic residues" evidence="4">
    <location>
        <begin position="404"/>
        <end position="416"/>
    </location>
</feature>
<dbReference type="Proteomes" id="UP001447188">
    <property type="component" value="Unassembled WGS sequence"/>
</dbReference>
<dbReference type="Pfam" id="PF12796">
    <property type="entry name" value="Ank_2"/>
    <property type="match status" value="2"/>
</dbReference>
<evidence type="ECO:0000313" key="6">
    <source>
        <dbReference type="EMBL" id="KAL0639828.1"/>
    </source>
</evidence>
<dbReference type="SUPFAM" id="SSF48403">
    <property type="entry name" value="Ankyrin repeat"/>
    <property type="match status" value="1"/>
</dbReference>
<dbReference type="InterPro" id="IPR050889">
    <property type="entry name" value="Dendritic_Spine_Reg/Scaffold"/>
</dbReference>
<keyword evidence="1" id="KW-0677">Repeat</keyword>
<feature type="repeat" description="ANK" evidence="3">
    <location>
        <begin position="129"/>
        <end position="150"/>
    </location>
</feature>
<dbReference type="PROSITE" id="PS50297">
    <property type="entry name" value="ANK_REP_REGION"/>
    <property type="match status" value="6"/>
</dbReference>
<keyword evidence="2 3" id="KW-0040">ANK repeat</keyword>
<dbReference type="PANTHER" id="PTHR24166:SF48">
    <property type="entry name" value="PROTEIN VAPYRIN"/>
    <property type="match status" value="1"/>
</dbReference>
<protein>
    <submittedName>
        <fullName evidence="6">Glycerophosphocholine phosphodiesterase</fullName>
        <ecNumber evidence="6">3.1.4.46</ecNumber>
    </submittedName>
</protein>
<dbReference type="Gene3D" id="1.25.40.20">
    <property type="entry name" value="Ankyrin repeat-containing domain"/>
    <property type="match status" value="3"/>
</dbReference>
<gene>
    <name evidence="6" type="primary">GDE1_1</name>
    <name evidence="6" type="ORF">Q9L58_001144</name>
</gene>
<comment type="caution">
    <text evidence="6">The sequence shown here is derived from an EMBL/GenBank/DDBJ whole genome shotgun (WGS) entry which is preliminary data.</text>
</comment>
<dbReference type="PROSITE" id="PS50088">
    <property type="entry name" value="ANK_REPEAT"/>
    <property type="match status" value="6"/>
</dbReference>
<dbReference type="EC" id="3.1.4.46" evidence="6"/>
<evidence type="ECO:0000259" key="5">
    <source>
        <dbReference type="PROSITE" id="PS50181"/>
    </source>
</evidence>
<evidence type="ECO:0000256" key="4">
    <source>
        <dbReference type="SAM" id="MobiDB-lite"/>
    </source>
</evidence>
<feature type="domain" description="F-box" evidence="5">
    <location>
        <begin position="1"/>
        <end position="44"/>
    </location>
</feature>
<dbReference type="InterPro" id="IPR036770">
    <property type="entry name" value="Ankyrin_rpt-contain_sf"/>
</dbReference>
<dbReference type="SMART" id="SM00248">
    <property type="entry name" value="ANK"/>
    <property type="match status" value="8"/>
</dbReference>
<dbReference type="GO" id="GO:0008889">
    <property type="term" value="F:glycerophosphodiester phosphodiesterase activity"/>
    <property type="evidence" value="ECO:0007669"/>
    <property type="project" value="UniProtKB-EC"/>
</dbReference>
<dbReference type="Pfam" id="PF13637">
    <property type="entry name" value="Ank_4"/>
    <property type="match status" value="1"/>
</dbReference>
<sequence length="453" mass="49647">MLLLSLPNELLIQIAEELTPKPLYHFLLASRFLSILLTPLLHNLAASPLLTLPNEVILQIARCLPLKPLSRFLRTSPFHKRLLTPLLHDLVSGSGAKSSLLWAARTGYEPLVKILLEKGVSVNFRDYVTGETALHIATDRGYEGIVETLLGSKELDINLQDFKFKTALHCAVGGNSNKLVALLLDHGIDANAKNFNGDTVFHIAARKIWGYDTCKIILQRSVDMEVKNLEGKTAILEAAGPEVLELLCENGADTDAQDMKGMTALHHAVSRGDKLMVEVLLKNGANTEMRERDYKKTALHMAALNGNKEIVEMLLEKGAIVDGKDGNGVTPLSKAVIARSAAVVEILLEKGAGLDVQDYFGISPFQRAIDLSCNAKVIGLMQAHKRLGIKTNLGPHGRLAEDRELKGRSPERDQGNKHFRAQKSPIRSAVLQVARLLGVSEKETNKATNTPRE</sequence>
<evidence type="ECO:0000313" key="7">
    <source>
        <dbReference type="Proteomes" id="UP001447188"/>
    </source>
</evidence>
<feature type="repeat" description="ANK" evidence="3">
    <location>
        <begin position="163"/>
        <end position="195"/>
    </location>
</feature>
<feature type="region of interest" description="Disordered" evidence="4">
    <location>
        <begin position="404"/>
        <end position="425"/>
    </location>
</feature>
<feature type="repeat" description="ANK" evidence="3">
    <location>
        <begin position="260"/>
        <end position="292"/>
    </location>
</feature>
<reference evidence="6 7" key="1">
    <citation type="submission" date="2024-02" db="EMBL/GenBank/DDBJ databases">
        <title>Discinaceae phylogenomics.</title>
        <authorList>
            <person name="Dirks A.C."/>
            <person name="James T.Y."/>
        </authorList>
    </citation>
    <scope>NUCLEOTIDE SEQUENCE [LARGE SCALE GENOMIC DNA]</scope>
    <source>
        <strain evidence="6 7">ACD0624</strain>
    </source>
</reference>
<evidence type="ECO:0000256" key="2">
    <source>
        <dbReference type="ARBA" id="ARBA00023043"/>
    </source>
</evidence>
<feature type="repeat" description="ANK" evidence="3">
    <location>
        <begin position="95"/>
        <end position="127"/>
    </location>
</feature>
<dbReference type="InterPro" id="IPR002110">
    <property type="entry name" value="Ankyrin_rpt"/>
</dbReference>
<dbReference type="PANTHER" id="PTHR24166">
    <property type="entry name" value="ROLLING PEBBLES, ISOFORM B"/>
    <property type="match status" value="1"/>
</dbReference>
<dbReference type="EMBL" id="JBBBZM010000008">
    <property type="protein sequence ID" value="KAL0639828.1"/>
    <property type="molecule type" value="Genomic_DNA"/>
</dbReference>
<dbReference type="PROSITE" id="PS50181">
    <property type="entry name" value="FBOX"/>
    <property type="match status" value="1"/>
</dbReference>
<keyword evidence="7" id="KW-1185">Reference proteome</keyword>
<dbReference type="PRINTS" id="PR01415">
    <property type="entry name" value="ANKYRIN"/>
</dbReference>